<evidence type="ECO:0000313" key="5">
    <source>
        <dbReference type="EMBL" id="RLE13585.1"/>
    </source>
</evidence>
<dbReference type="InterPro" id="IPR029044">
    <property type="entry name" value="Nucleotide-diphossugar_trans"/>
</dbReference>
<reference evidence="5 6" key="1">
    <citation type="submission" date="2018-06" db="EMBL/GenBank/DDBJ databases">
        <title>Extensive metabolic versatility and redundancy in microbially diverse, dynamic hydrothermal sediments.</title>
        <authorList>
            <person name="Dombrowski N."/>
            <person name="Teske A."/>
            <person name="Baker B.J."/>
        </authorList>
    </citation>
    <scope>NUCLEOTIDE SEQUENCE [LARGE SCALE GENOMIC DNA]</scope>
    <source>
        <strain evidence="5">B3_G15</strain>
    </source>
</reference>
<evidence type="ECO:0000256" key="1">
    <source>
        <dbReference type="ARBA" id="ARBA00006739"/>
    </source>
</evidence>
<comment type="caution">
    <text evidence="5">The sequence shown here is derived from an EMBL/GenBank/DDBJ whole genome shotgun (WGS) entry which is preliminary data.</text>
</comment>
<dbReference type="Proteomes" id="UP000280417">
    <property type="component" value="Unassembled WGS sequence"/>
</dbReference>
<evidence type="ECO:0000313" key="6">
    <source>
        <dbReference type="Proteomes" id="UP000280417"/>
    </source>
</evidence>
<dbReference type="Pfam" id="PF21969">
    <property type="entry name" value="MGS_GT"/>
    <property type="match status" value="1"/>
</dbReference>
<dbReference type="SUPFAM" id="SSF53448">
    <property type="entry name" value="Nucleotide-diphospho-sugar transferases"/>
    <property type="match status" value="1"/>
</dbReference>
<evidence type="ECO:0000256" key="2">
    <source>
        <dbReference type="ARBA" id="ARBA00022676"/>
    </source>
</evidence>
<name>A0A662DDQ0_UNCAE</name>
<keyword evidence="2" id="KW-0328">Glycosyltransferase</keyword>
<dbReference type="EMBL" id="QMQA01000087">
    <property type="protein sequence ID" value="RLE13585.1"/>
    <property type="molecule type" value="Genomic_DNA"/>
</dbReference>
<dbReference type="Gene3D" id="3.90.550.10">
    <property type="entry name" value="Spore Coat Polysaccharide Biosynthesis Protein SpsA, Chain A"/>
    <property type="match status" value="1"/>
</dbReference>
<accession>A0A662DDQ0</accession>
<proteinExistence type="inferred from homology"/>
<dbReference type="InterPro" id="IPR050256">
    <property type="entry name" value="Glycosyltransferase_2"/>
</dbReference>
<comment type="similarity">
    <text evidence="1">Belongs to the glycosyltransferase 2 family.</text>
</comment>
<keyword evidence="3 5" id="KW-0808">Transferase</keyword>
<dbReference type="PANTHER" id="PTHR48090">
    <property type="entry name" value="UNDECAPRENYL-PHOSPHATE 4-DEOXY-4-FORMAMIDO-L-ARABINOSE TRANSFERASE-RELATED"/>
    <property type="match status" value="1"/>
</dbReference>
<dbReference type="PANTHER" id="PTHR48090:SF10">
    <property type="entry name" value="GLUCOSYL-3-PHOSPHOGLYCERATE SYNTHASE"/>
    <property type="match status" value="1"/>
</dbReference>
<sequence length="431" mass="49134">MKLQNALSEEAREKLEQVGKADILVGIPSYNNEKTIGQVVRAVQCGLAKYFPNEKAMIMNSDGGSTDRTREIVKQTSIYTDLDTILVEHPVHPARSLAAPYYGLPGKGSAFKAIFETAYELNVVACVVVDSDLRSITPEWIQLLAGPVLLKGYDYVAPYYSRHKYDGTITNSIAYPLTRALYGKRIRQPIGGDFGFSRRMVENFLSKDVWGTDVARYGIDIWMTTIAINEGFKICQSFLGAKIHDGKEPSQSLGPMFKQVVGTLFYLMTQYEDNWKNVKGSRPVAMYGFRSEVLPEPVTVKVEAMIEKFRMGVEENKDFWCSILPGEDVERLVEITRFSREKFNFPMDLWAKIIYDFAVAYKNNTKIISADTKSINEKLVTSLIPLYFGRTASFVKETRRMSSLEAERVVEKVCEEFERMKPYLIKKWFKE</sequence>
<organism evidence="5 6">
    <name type="scientific">Aerophobetes bacterium</name>
    <dbReference type="NCBI Taxonomy" id="2030807"/>
    <lineage>
        <taxon>Bacteria</taxon>
        <taxon>Candidatus Aerophobota</taxon>
    </lineage>
</organism>
<protein>
    <submittedName>
        <fullName evidence="5">Glycosyl transferase family 2</fullName>
    </submittedName>
</protein>
<evidence type="ECO:0000259" key="4">
    <source>
        <dbReference type="Pfam" id="PF21969"/>
    </source>
</evidence>
<evidence type="ECO:0000256" key="3">
    <source>
        <dbReference type="ARBA" id="ARBA00022679"/>
    </source>
</evidence>
<dbReference type="GO" id="GO:0016757">
    <property type="term" value="F:glycosyltransferase activity"/>
    <property type="evidence" value="ECO:0007669"/>
    <property type="project" value="UniProtKB-KW"/>
</dbReference>
<gene>
    <name evidence="5" type="ORF">DRJ04_04015</name>
</gene>
<dbReference type="InterPro" id="IPR054145">
    <property type="entry name" value="MGS_GT"/>
</dbReference>
<dbReference type="AlphaFoldDB" id="A0A662DDQ0"/>
<feature type="domain" description="Mannosylglycerate synthase GT" evidence="4">
    <location>
        <begin position="105"/>
        <end position="240"/>
    </location>
</feature>